<reference evidence="1 2" key="1">
    <citation type="journal article" date="2023" name="Plants (Basel)">
        <title>Bridging the Gap: Combining Genomics and Transcriptomics Approaches to Understand Stylosanthes scabra, an Orphan Legume from the Brazilian Caatinga.</title>
        <authorList>
            <person name="Ferreira-Neto J.R.C."/>
            <person name="da Silva M.D."/>
            <person name="Binneck E."/>
            <person name="de Melo N.F."/>
            <person name="da Silva R.H."/>
            <person name="de Melo A.L.T.M."/>
            <person name="Pandolfi V."/>
            <person name="Bustamante F.O."/>
            <person name="Brasileiro-Vidal A.C."/>
            <person name="Benko-Iseppon A.M."/>
        </authorList>
    </citation>
    <scope>NUCLEOTIDE SEQUENCE [LARGE SCALE GENOMIC DNA]</scope>
    <source>
        <tissue evidence="1">Leaves</tissue>
    </source>
</reference>
<evidence type="ECO:0000313" key="2">
    <source>
        <dbReference type="Proteomes" id="UP001341840"/>
    </source>
</evidence>
<feature type="non-terminal residue" evidence="1">
    <location>
        <position position="1"/>
    </location>
</feature>
<keyword evidence="2" id="KW-1185">Reference proteome</keyword>
<dbReference type="EMBL" id="JASCZI010030348">
    <property type="protein sequence ID" value="MED6121642.1"/>
    <property type="molecule type" value="Genomic_DNA"/>
</dbReference>
<sequence length="102" mass="11179">IHLAQNSSLSGLITCRHGAFPLIDNRAYDYELGNGEAMTVMMEWLITDLHMAEQNDVLGLGSLPMWKKTQVGIQIHEKSVMANGVELGLQGGVSLLREQANT</sequence>
<comment type="caution">
    <text evidence="1">The sequence shown here is derived from an EMBL/GenBank/DDBJ whole genome shotgun (WGS) entry which is preliminary data.</text>
</comment>
<gene>
    <name evidence="1" type="ORF">PIB30_032079</name>
</gene>
<protein>
    <submittedName>
        <fullName evidence="1">Uncharacterized protein</fullName>
    </submittedName>
</protein>
<proteinExistence type="predicted"/>
<dbReference type="Proteomes" id="UP001341840">
    <property type="component" value="Unassembled WGS sequence"/>
</dbReference>
<name>A0ABU6RC75_9FABA</name>
<evidence type="ECO:0000313" key="1">
    <source>
        <dbReference type="EMBL" id="MED6121642.1"/>
    </source>
</evidence>
<organism evidence="1 2">
    <name type="scientific">Stylosanthes scabra</name>
    <dbReference type="NCBI Taxonomy" id="79078"/>
    <lineage>
        <taxon>Eukaryota</taxon>
        <taxon>Viridiplantae</taxon>
        <taxon>Streptophyta</taxon>
        <taxon>Embryophyta</taxon>
        <taxon>Tracheophyta</taxon>
        <taxon>Spermatophyta</taxon>
        <taxon>Magnoliopsida</taxon>
        <taxon>eudicotyledons</taxon>
        <taxon>Gunneridae</taxon>
        <taxon>Pentapetalae</taxon>
        <taxon>rosids</taxon>
        <taxon>fabids</taxon>
        <taxon>Fabales</taxon>
        <taxon>Fabaceae</taxon>
        <taxon>Papilionoideae</taxon>
        <taxon>50 kb inversion clade</taxon>
        <taxon>dalbergioids sensu lato</taxon>
        <taxon>Dalbergieae</taxon>
        <taxon>Pterocarpus clade</taxon>
        <taxon>Stylosanthes</taxon>
    </lineage>
</organism>
<accession>A0ABU6RC75</accession>